<organism evidence="1 2">
    <name type="scientific">Ziziphus jujuba var. spinosa</name>
    <dbReference type="NCBI Taxonomy" id="714518"/>
    <lineage>
        <taxon>Eukaryota</taxon>
        <taxon>Viridiplantae</taxon>
        <taxon>Streptophyta</taxon>
        <taxon>Embryophyta</taxon>
        <taxon>Tracheophyta</taxon>
        <taxon>Spermatophyta</taxon>
        <taxon>Magnoliopsida</taxon>
        <taxon>eudicotyledons</taxon>
        <taxon>Gunneridae</taxon>
        <taxon>Pentapetalae</taxon>
        <taxon>rosids</taxon>
        <taxon>fabids</taxon>
        <taxon>Rosales</taxon>
        <taxon>Rhamnaceae</taxon>
        <taxon>Paliureae</taxon>
        <taxon>Ziziphus</taxon>
    </lineage>
</organism>
<reference evidence="1" key="1">
    <citation type="journal article" date="2021" name="Front. Plant Sci.">
        <title>Chromosome-Scale Genome Assembly for Chinese Sour Jujube and Insights Into Its Genome Evolution and Domestication Signature.</title>
        <authorList>
            <person name="Shen L.-Y."/>
            <person name="Luo H."/>
            <person name="Wang X.-L."/>
            <person name="Wang X.-M."/>
            <person name="Qiu X.-J."/>
            <person name="Liu H."/>
            <person name="Zhou S.-S."/>
            <person name="Jia K.-H."/>
            <person name="Nie S."/>
            <person name="Bao Y.-T."/>
            <person name="Zhang R.-G."/>
            <person name="Yun Q.-Z."/>
            <person name="Chai Y.-H."/>
            <person name="Lu J.-Y."/>
            <person name="Li Y."/>
            <person name="Zhao S.-W."/>
            <person name="Mao J.-F."/>
            <person name="Jia S.-G."/>
            <person name="Mao Y.-M."/>
        </authorList>
    </citation>
    <scope>NUCLEOTIDE SEQUENCE</scope>
    <source>
        <strain evidence="1">AT0</strain>
        <tissue evidence="1">Leaf</tissue>
    </source>
</reference>
<proteinExistence type="predicted"/>
<comment type="caution">
    <text evidence="1">The sequence shown here is derived from an EMBL/GenBank/DDBJ whole genome shotgun (WGS) entry which is preliminary data.</text>
</comment>
<protein>
    <submittedName>
        <fullName evidence="1">Uncharacterized protein</fullName>
    </submittedName>
</protein>
<dbReference type="Proteomes" id="UP000813462">
    <property type="component" value="Unassembled WGS sequence"/>
</dbReference>
<dbReference type="AlphaFoldDB" id="A0A978U909"/>
<name>A0A978U909_ZIZJJ</name>
<evidence type="ECO:0000313" key="1">
    <source>
        <dbReference type="EMBL" id="KAH7510992.1"/>
    </source>
</evidence>
<accession>A0A978U909</accession>
<dbReference type="PANTHER" id="PTHR23404">
    <property type="entry name" value="MOLYBDOPTERIN SYNTHASE RELATED"/>
    <property type="match status" value="1"/>
</dbReference>
<sequence>MAADDKAEVEILEHNPIDLAKYINYVSAPQAGAISTLLGTTQDSLNGNLGCALGGCIGNMYKFLIDELLKASMPIWNKELYANGEVW</sequence>
<gene>
    <name evidence="1" type="ORF">FEM48_ZijujUnG0059300</name>
</gene>
<dbReference type="EMBL" id="JAEACU010000242">
    <property type="protein sequence ID" value="KAH7510992.1"/>
    <property type="molecule type" value="Genomic_DNA"/>
</dbReference>
<evidence type="ECO:0000313" key="2">
    <source>
        <dbReference type="Proteomes" id="UP000813462"/>
    </source>
</evidence>